<keyword evidence="1" id="KW-0472">Membrane</keyword>
<keyword evidence="1" id="KW-0812">Transmembrane</keyword>
<protein>
    <submittedName>
        <fullName evidence="2">Pilus assembly protein Flp/PilA</fullName>
    </submittedName>
</protein>
<dbReference type="RefSeq" id="WP_092491186.1">
    <property type="nucleotide sequence ID" value="NZ_FNKD01000001.1"/>
</dbReference>
<dbReference type="AlphaFoldDB" id="A0A1H0XY22"/>
<sequence length="55" mass="6068">MNHFIRLFKEEEGQALTEYGLLVGLIAVACIAVIVAIGPELERLFRDILNALRGA</sequence>
<evidence type="ECO:0000313" key="2">
    <source>
        <dbReference type="EMBL" id="SDQ07804.1"/>
    </source>
</evidence>
<organism evidence="2 3">
    <name type="scientific">Virgibacillus salinus</name>
    <dbReference type="NCBI Taxonomy" id="553311"/>
    <lineage>
        <taxon>Bacteria</taxon>
        <taxon>Bacillati</taxon>
        <taxon>Bacillota</taxon>
        <taxon>Bacilli</taxon>
        <taxon>Bacillales</taxon>
        <taxon>Bacillaceae</taxon>
        <taxon>Virgibacillus</taxon>
    </lineage>
</organism>
<dbReference type="EMBL" id="FNKD01000001">
    <property type="protein sequence ID" value="SDQ07804.1"/>
    <property type="molecule type" value="Genomic_DNA"/>
</dbReference>
<dbReference type="Proteomes" id="UP000199444">
    <property type="component" value="Unassembled WGS sequence"/>
</dbReference>
<evidence type="ECO:0000313" key="3">
    <source>
        <dbReference type="Proteomes" id="UP000199444"/>
    </source>
</evidence>
<keyword evidence="3" id="KW-1185">Reference proteome</keyword>
<feature type="transmembrane region" description="Helical" evidence="1">
    <location>
        <begin position="20"/>
        <end position="38"/>
    </location>
</feature>
<dbReference type="STRING" id="553311.SAMN05216231_0296"/>
<accession>A0A1H0XY22</accession>
<reference evidence="2 3" key="1">
    <citation type="submission" date="2016-10" db="EMBL/GenBank/DDBJ databases">
        <authorList>
            <person name="de Groot N.N."/>
        </authorList>
    </citation>
    <scope>NUCLEOTIDE SEQUENCE [LARGE SCALE GENOMIC DNA]</scope>
    <source>
        <strain evidence="2 3">CGMCC 1.10449</strain>
    </source>
</reference>
<proteinExistence type="predicted"/>
<gene>
    <name evidence="2" type="ORF">SAMN05216231_0296</name>
</gene>
<name>A0A1H0XY22_9BACI</name>
<evidence type="ECO:0000256" key="1">
    <source>
        <dbReference type="SAM" id="Phobius"/>
    </source>
</evidence>
<keyword evidence="1" id="KW-1133">Transmembrane helix</keyword>
<dbReference type="PROSITE" id="PS51257">
    <property type="entry name" value="PROKAR_LIPOPROTEIN"/>
    <property type="match status" value="1"/>
</dbReference>